<evidence type="ECO:0000313" key="3">
    <source>
        <dbReference type="Proteomes" id="UP001372338"/>
    </source>
</evidence>
<keyword evidence="3" id="KW-1185">Reference proteome</keyword>
<feature type="transmembrane region" description="Helical" evidence="1">
    <location>
        <begin position="12"/>
        <end position="38"/>
    </location>
</feature>
<comment type="caution">
    <text evidence="2">The sequence shown here is derived from an EMBL/GenBank/DDBJ whole genome shotgun (WGS) entry which is preliminary data.</text>
</comment>
<dbReference type="Proteomes" id="UP001372338">
    <property type="component" value="Unassembled WGS sequence"/>
</dbReference>
<organism evidence="2 3">
    <name type="scientific">Crotalaria pallida</name>
    <name type="common">Smooth rattlebox</name>
    <name type="synonym">Crotalaria striata</name>
    <dbReference type="NCBI Taxonomy" id="3830"/>
    <lineage>
        <taxon>Eukaryota</taxon>
        <taxon>Viridiplantae</taxon>
        <taxon>Streptophyta</taxon>
        <taxon>Embryophyta</taxon>
        <taxon>Tracheophyta</taxon>
        <taxon>Spermatophyta</taxon>
        <taxon>Magnoliopsida</taxon>
        <taxon>eudicotyledons</taxon>
        <taxon>Gunneridae</taxon>
        <taxon>Pentapetalae</taxon>
        <taxon>rosids</taxon>
        <taxon>fabids</taxon>
        <taxon>Fabales</taxon>
        <taxon>Fabaceae</taxon>
        <taxon>Papilionoideae</taxon>
        <taxon>50 kb inversion clade</taxon>
        <taxon>genistoids sensu lato</taxon>
        <taxon>core genistoids</taxon>
        <taxon>Crotalarieae</taxon>
        <taxon>Crotalaria</taxon>
    </lineage>
</organism>
<keyword evidence="1" id="KW-1133">Transmembrane helix</keyword>
<dbReference type="PANTHER" id="PTHR36337:SF1">
    <property type="entry name" value="OBSCURIN-LIKE PROTEIN"/>
    <property type="match status" value="1"/>
</dbReference>
<dbReference type="EMBL" id="JAYWIO010000006">
    <property type="protein sequence ID" value="KAK7257087.1"/>
    <property type="molecule type" value="Genomic_DNA"/>
</dbReference>
<proteinExistence type="predicted"/>
<keyword evidence="1" id="KW-0812">Transmembrane</keyword>
<evidence type="ECO:0000313" key="2">
    <source>
        <dbReference type="EMBL" id="KAK7257087.1"/>
    </source>
</evidence>
<reference evidence="2 3" key="1">
    <citation type="submission" date="2024-01" db="EMBL/GenBank/DDBJ databases">
        <title>The genomes of 5 underutilized Papilionoideae crops provide insights into root nodulation and disease resistanc.</title>
        <authorList>
            <person name="Yuan L."/>
        </authorList>
    </citation>
    <scope>NUCLEOTIDE SEQUENCE [LARGE SCALE GENOMIC DNA]</scope>
    <source>
        <strain evidence="2">ZHUSHIDOU_FW_LH</strain>
        <tissue evidence="2">Leaf</tissue>
    </source>
</reference>
<dbReference type="PANTHER" id="PTHR36337">
    <property type="entry name" value="OBSCURIN-LIKE PROTEIN"/>
    <property type="match status" value="1"/>
</dbReference>
<accession>A0AAN9EGK1</accession>
<dbReference type="AlphaFoldDB" id="A0AAN9EGK1"/>
<protein>
    <submittedName>
        <fullName evidence="2">Uncharacterized protein</fullName>
    </submittedName>
</protein>
<gene>
    <name evidence="2" type="ORF">RIF29_30810</name>
</gene>
<evidence type="ECO:0000256" key="1">
    <source>
        <dbReference type="SAM" id="Phobius"/>
    </source>
</evidence>
<name>A0AAN9EGK1_CROPI</name>
<sequence length="861" mass="96241">MGGGRRVSSNIIIIIVLLCFPIVSSSTLPLSPFSSVLYNKMSRQLNILFLEEWLKSICGDPSKFSPKKSIPLSARAIIQAWAELRDSLQHPSFSQLHLQFLKTLVNSQTSLHVADPQARLVLRILSSSNFSLPYDSYPLLFRLLYIWVRKASKPTSDIIDSAMEVLSHLFSSQFDSGNNPVFFSEGILLLGAFSFVPSLSERTKTVCLELLSRLLIEKCQLLGSFTKLPDVLAGIGYALSSSVTVNYIRILDSLFEIWHKEDGPQGNIFHGLMVLHLIDWVMSNLINFQFLDKINVFLQEAFGNLKEKYALFAVFMAGAGVLRAVNRSASSGMKLEVISTMRTSAVVWMEALVSDLASGTLKYKNSTNDLKNRLLLQCVSLASARTGSFSGHSSLFVCLALALLTEIFPLPRLYGSLIELSHGPHGLKLNEVKEHLDNILFKEAGAITAIFCSQYVSADEENKNIVENLIWEYCRDIYFGHRQVALLLKGKEDELLEGLEKIAESAFLMVVVFALSVTKHKLNSKFGQEIQMEVSLRILVSFSCMEYFRHVRLPEYLETIRKVVASVNNNEHICTCFVNSMPSYAELTNVPDQKTKYLWSKDEVQTARILFYLRVIPTFVECLPSLVFSNLVAPTMFLYLEHPNGKVALSSHSLFAAFMSLGKEAENNDRVSLKEQLVFHYIQRSLLGYPGITPFEGMASGVVGMVQHLPAGSPATFYCIHSLVEKANQLCSEVFTHEADAWKKRQGEPEPSKKLLDLLLRLVFLVDIQVLPDLMKLLAQLITTLPQDAQNMVLNELYSQVADSDDVIRKPTLVSWLQSLSYLCTKASYQNAASKKSKSEDNPTFASIADPLSGGKLTAQL</sequence>
<keyword evidence="1" id="KW-0472">Membrane</keyword>